<dbReference type="EMBL" id="CP064939">
    <property type="protein sequence ID" value="QPH40576.1"/>
    <property type="molecule type" value="Genomic_DNA"/>
</dbReference>
<keyword evidence="3" id="KW-0808">Transferase</keyword>
<evidence type="ECO:0000313" key="4">
    <source>
        <dbReference type="Proteomes" id="UP000594759"/>
    </source>
</evidence>
<dbReference type="KEGG" id="pex:IZT61_04665"/>
<feature type="transmembrane region" description="Helical" evidence="1">
    <location>
        <begin position="18"/>
        <end position="39"/>
    </location>
</feature>
<feature type="transmembrane region" description="Helical" evidence="1">
    <location>
        <begin position="121"/>
        <end position="143"/>
    </location>
</feature>
<protein>
    <submittedName>
        <fullName evidence="3">Histidine kinase</fullName>
    </submittedName>
</protein>
<dbReference type="Proteomes" id="UP000594759">
    <property type="component" value="Chromosome"/>
</dbReference>
<dbReference type="PANTHER" id="PTHR34220">
    <property type="entry name" value="SENSOR HISTIDINE KINASE YPDA"/>
    <property type="match status" value="1"/>
</dbReference>
<feature type="domain" description="Signal transduction histidine kinase internal region" evidence="2">
    <location>
        <begin position="179"/>
        <end position="255"/>
    </location>
</feature>
<accession>A0A7S9L151</accession>
<dbReference type="GO" id="GO:0000155">
    <property type="term" value="F:phosphorelay sensor kinase activity"/>
    <property type="evidence" value="ECO:0007669"/>
    <property type="project" value="InterPro"/>
</dbReference>
<keyword evidence="4" id="KW-1185">Reference proteome</keyword>
<proteinExistence type="predicted"/>
<keyword evidence="1" id="KW-0812">Transmembrane</keyword>
<dbReference type="PANTHER" id="PTHR34220:SF7">
    <property type="entry name" value="SENSOR HISTIDINE KINASE YPDA"/>
    <property type="match status" value="1"/>
</dbReference>
<dbReference type="InterPro" id="IPR010559">
    <property type="entry name" value="Sig_transdc_His_kin_internal"/>
</dbReference>
<dbReference type="Pfam" id="PF06580">
    <property type="entry name" value="His_kinase"/>
    <property type="match status" value="1"/>
</dbReference>
<keyword evidence="1" id="KW-1133">Transmembrane helix</keyword>
<organism evidence="3 4">
    <name type="scientific">Pedobacter endophyticus</name>
    <dbReference type="NCBI Taxonomy" id="2789740"/>
    <lineage>
        <taxon>Bacteria</taxon>
        <taxon>Pseudomonadati</taxon>
        <taxon>Bacteroidota</taxon>
        <taxon>Sphingobacteriia</taxon>
        <taxon>Sphingobacteriales</taxon>
        <taxon>Sphingobacteriaceae</taxon>
        <taxon>Pedobacter</taxon>
    </lineage>
</organism>
<gene>
    <name evidence="3" type="ORF">IZT61_04665</name>
</gene>
<dbReference type="InterPro" id="IPR050640">
    <property type="entry name" value="Bact_2-comp_sensor_kinase"/>
</dbReference>
<dbReference type="GO" id="GO:0016020">
    <property type="term" value="C:membrane"/>
    <property type="evidence" value="ECO:0007669"/>
    <property type="project" value="InterPro"/>
</dbReference>
<evidence type="ECO:0000313" key="3">
    <source>
        <dbReference type="EMBL" id="QPH40576.1"/>
    </source>
</evidence>
<keyword evidence="1" id="KW-0472">Membrane</keyword>
<sequence length="365" mass="41923">MLTYAKPVLNPKNPLGNWLIHLGAWFAYMLYESFSVALATGTFSRITIYLLHYAVNILLFYFHAGVVLPLATSVKRNSPWMLLLLIVFEIALFLAFKFGIDHLIALLYPEMAQNEIILDKKFIAGGVWRSVYFILLASGYYYLRYYIKERDNREQLEKRAYEEELNARENLIELNNAKNAFLRAQINPHFLFNTLNFIYSRIHKADQPAAKTLSLLANIMRYALESGNGPGLIRVEDELGPAGLLLDLWKIRQEEENTAIVLDADDEAKKAKFVPLVILTLLENMLKHGNLSEKQHPGRVKIWVEDPQIILMTRNLINTGLNDSGHHTGLNNIRQRLFLTYGEEAVMQQHVEGNYFTVKISAPLR</sequence>
<name>A0A7S9L151_9SPHI</name>
<dbReference type="InterPro" id="IPR036890">
    <property type="entry name" value="HATPase_C_sf"/>
</dbReference>
<evidence type="ECO:0000256" key="1">
    <source>
        <dbReference type="SAM" id="Phobius"/>
    </source>
</evidence>
<feature type="transmembrane region" description="Helical" evidence="1">
    <location>
        <begin position="46"/>
        <end position="68"/>
    </location>
</feature>
<keyword evidence="3" id="KW-0418">Kinase</keyword>
<dbReference type="Gene3D" id="3.30.565.10">
    <property type="entry name" value="Histidine kinase-like ATPase, C-terminal domain"/>
    <property type="match status" value="1"/>
</dbReference>
<feature type="transmembrane region" description="Helical" evidence="1">
    <location>
        <begin position="80"/>
        <end position="100"/>
    </location>
</feature>
<evidence type="ECO:0000259" key="2">
    <source>
        <dbReference type="Pfam" id="PF06580"/>
    </source>
</evidence>
<dbReference type="AlphaFoldDB" id="A0A7S9L151"/>
<dbReference type="RefSeq" id="WP_196100030.1">
    <property type="nucleotide sequence ID" value="NZ_CP064939.1"/>
</dbReference>
<reference evidence="3 4" key="1">
    <citation type="submission" date="2020-11" db="EMBL/GenBank/DDBJ databases">
        <title>Pedobacter endophytica, an endophytic bacteria isolated form Carex pumila.</title>
        <authorList>
            <person name="Peng Y."/>
            <person name="Jiang L."/>
            <person name="Lee J."/>
        </authorList>
    </citation>
    <scope>NUCLEOTIDE SEQUENCE [LARGE SCALE GENOMIC DNA]</scope>
    <source>
        <strain evidence="3 4">JBR3-12</strain>
    </source>
</reference>